<evidence type="ECO:0000256" key="5">
    <source>
        <dbReference type="ARBA" id="ARBA00022692"/>
    </source>
</evidence>
<keyword evidence="9 13" id="KW-0675">Receptor</keyword>
<feature type="transmembrane region" description="Helical" evidence="13">
    <location>
        <begin position="76"/>
        <end position="94"/>
    </location>
</feature>
<comment type="similarity">
    <text evidence="12">Belongs to the insect chemoreceptor superfamily. Heteromeric odorant receptor channel (TC 1.A.69) family. Orco subfamily.</text>
</comment>
<dbReference type="GO" id="GO:0004984">
    <property type="term" value="F:olfactory receptor activity"/>
    <property type="evidence" value="ECO:0007669"/>
    <property type="project" value="InterPro"/>
</dbReference>
<keyword evidence="8 13" id="KW-0472">Membrane</keyword>
<comment type="caution">
    <text evidence="13">Lacks conserved residue(s) required for the propagation of feature annotation.</text>
</comment>
<evidence type="ECO:0000256" key="12">
    <source>
        <dbReference type="ARBA" id="ARBA00038131"/>
    </source>
</evidence>
<evidence type="ECO:0000256" key="2">
    <source>
        <dbReference type="ARBA" id="ARBA00022475"/>
    </source>
</evidence>
<evidence type="ECO:0000256" key="11">
    <source>
        <dbReference type="ARBA" id="ARBA00023224"/>
    </source>
</evidence>
<dbReference type="InterPro" id="IPR004117">
    <property type="entry name" value="7tm6_olfct_rcpt"/>
</dbReference>
<proteinExistence type="evidence at transcript level"/>
<keyword evidence="11 13" id="KW-0807">Transducer</keyword>
<comment type="subcellular location">
    <subcellularLocation>
        <location evidence="1 13">Cell membrane</location>
        <topology evidence="1 13">Multi-pass membrane protein</topology>
    </subcellularLocation>
</comment>
<reference evidence="14" key="1">
    <citation type="submission" date="2019-07" db="EMBL/GenBank/DDBJ databases">
        <title>Identification and Expression Pattern of Chemosensory Genes from the Transcriptome of the Propsilocerus akamusi.</title>
        <authorList>
            <person name="Yan C."/>
            <person name="Pan L."/>
        </authorList>
    </citation>
    <scope>NUCLEOTIDE SEQUENCE</scope>
</reference>
<dbReference type="GO" id="GO:0005886">
    <property type="term" value="C:plasma membrane"/>
    <property type="evidence" value="ECO:0007669"/>
    <property type="project" value="UniProtKB-SubCell"/>
</dbReference>
<evidence type="ECO:0000256" key="10">
    <source>
        <dbReference type="ARBA" id="ARBA00023180"/>
    </source>
</evidence>
<evidence type="ECO:0000256" key="9">
    <source>
        <dbReference type="ARBA" id="ARBA00023170"/>
    </source>
</evidence>
<evidence type="ECO:0000256" key="6">
    <source>
        <dbReference type="ARBA" id="ARBA00022725"/>
    </source>
</evidence>
<evidence type="ECO:0000256" key="7">
    <source>
        <dbReference type="ARBA" id="ARBA00022989"/>
    </source>
</evidence>
<dbReference type="GO" id="GO:0007165">
    <property type="term" value="P:signal transduction"/>
    <property type="evidence" value="ECO:0007669"/>
    <property type="project" value="UniProtKB-KW"/>
</dbReference>
<name>A0A7D0PAX9_9DIPT</name>
<feature type="transmembrane region" description="Helical" evidence="13">
    <location>
        <begin position="378"/>
        <end position="400"/>
    </location>
</feature>
<evidence type="ECO:0000256" key="13">
    <source>
        <dbReference type="RuleBase" id="RU351113"/>
    </source>
</evidence>
<feature type="transmembrane region" description="Helical" evidence="13">
    <location>
        <begin position="133"/>
        <end position="154"/>
    </location>
</feature>
<dbReference type="AlphaFoldDB" id="A0A7D0PAX9"/>
<keyword evidence="2" id="KW-1003">Cell membrane</keyword>
<dbReference type="PANTHER" id="PTHR21137:SF9">
    <property type="entry name" value="ODORANT RECEPTOR CORECEPTOR"/>
    <property type="match status" value="1"/>
</dbReference>
<accession>A0A7D0PAX9</accession>
<protein>
    <recommendedName>
        <fullName evidence="13">Odorant receptor</fullName>
    </recommendedName>
</protein>
<evidence type="ECO:0000256" key="4">
    <source>
        <dbReference type="ARBA" id="ARBA00022610"/>
    </source>
</evidence>
<feature type="transmembrane region" description="Helical" evidence="13">
    <location>
        <begin position="337"/>
        <end position="358"/>
    </location>
</feature>
<keyword evidence="5 13" id="KW-0812">Transmembrane</keyword>
<organism evidence="14">
    <name type="scientific">Propsilocerus akamusi</name>
    <dbReference type="NCBI Taxonomy" id="903466"/>
    <lineage>
        <taxon>Eukaryota</taxon>
        <taxon>Metazoa</taxon>
        <taxon>Ecdysozoa</taxon>
        <taxon>Arthropoda</taxon>
        <taxon>Hexapoda</taxon>
        <taxon>Insecta</taxon>
        <taxon>Pterygota</taxon>
        <taxon>Neoptera</taxon>
        <taxon>Endopterygota</taxon>
        <taxon>Diptera</taxon>
        <taxon>Nematocera</taxon>
        <taxon>Chironomoidea</taxon>
        <taxon>Chironomidae</taxon>
        <taxon>Propsilocerus</taxon>
    </lineage>
</organism>
<feature type="transmembrane region" description="Helical" evidence="13">
    <location>
        <begin position="46"/>
        <end position="64"/>
    </location>
</feature>
<feature type="transmembrane region" description="Helical" evidence="13">
    <location>
        <begin position="182"/>
        <end position="204"/>
    </location>
</feature>
<dbReference type="Pfam" id="PF02949">
    <property type="entry name" value="7tm_6"/>
    <property type="match status" value="1"/>
</dbReference>
<keyword evidence="3 13" id="KW-0716">Sensory transduction</keyword>
<evidence type="ECO:0000256" key="1">
    <source>
        <dbReference type="ARBA" id="ARBA00004651"/>
    </source>
</evidence>
<dbReference type="GO" id="GO:0005549">
    <property type="term" value="F:odorant binding"/>
    <property type="evidence" value="ECO:0007669"/>
    <property type="project" value="InterPro"/>
</dbReference>
<dbReference type="PANTHER" id="PTHR21137">
    <property type="entry name" value="ODORANT RECEPTOR"/>
    <property type="match status" value="1"/>
</dbReference>
<keyword evidence="4" id="KW-0085">Behavior</keyword>
<dbReference type="EMBL" id="MN133028">
    <property type="protein sequence ID" value="QGW50701.1"/>
    <property type="molecule type" value="mRNA"/>
</dbReference>
<evidence type="ECO:0000313" key="14">
    <source>
        <dbReference type="EMBL" id="QGW50701.1"/>
    </source>
</evidence>
<keyword evidence="6 13" id="KW-0552">Olfaction</keyword>
<sequence>MQVQHTKYQGLVADLLPNIRLMQGSGHFIFRYVTGPIFIRKIYSSFHLILILFQFLCILMNLAQNTDEVTELTANTITVLFFTHSITKFIYVALNSEKIYRTMGIWNQSNTHPLFAESDARFRSIALAKMRRLLLMVMLTTFLAAVAWTTITFFGDSTKLVRNKETNETMSMEIPRLPIKSWYPWSMTPMTYFISFGYQFYYVLFSMVQSNLSDVLFCSWVLFACEQLQHLKGIMRPLMELSATLDTYRPNSAALFRSISAGSKSELILNEENEKNSNYDLSGIYNTKTDWGAQYRAPSTLQNFNGMNISNPNGLTKKQELMVRSAIKYWVERHKHVVRLVSAIGDTYGLALLLHMLTSTIKLTLLAYQATKIDGVSVYAFSVLGYLTYALAQVFLFCIFGNRLIEESSSVMEAAYSCHWYDGSEEAKTFVQIVCQQCQKAMTISGANVLGAVVTYFMVLVQLK</sequence>
<keyword evidence="7 13" id="KW-1133">Transmembrane helix</keyword>
<keyword evidence="10" id="KW-0325">Glycoprotein</keyword>
<evidence type="ECO:0000256" key="3">
    <source>
        <dbReference type="ARBA" id="ARBA00022606"/>
    </source>
</evidence>
<evidence type="ECO:0000256" key="8">
    <source>
        <dbReference type="ARBA" id="ARBA00023136"/>
    </source>
</evidence>